<keyword evidence="2" id="KW-1185">Reference proteome</keyword>
<sequence>MSFLLDTHVLLWVIGDSKQLSKKVSGIIQDQNNQILLNSISLWVISLKYKFVDASYYHKLKEEFHREPYDRMLIWQSIPNKLTLISNDSEMKHYKISELKTIWH</sequence>
<comment type="caution">
    <text evidence="1">The sequence shown here is derived from an EMBL/GenBank/DDBJ whole genome shotgun (WGS) entry which is preliminary data.</text>
</comment>
<dbReference type="EMBL" id="RQGU01000013">
    <property type="protein sequence ID" value="TGM30458.1"/>
    <property type="molecule type" value="Genomic_DNA"/>
</dbReference>
<evidence type="ECO:0000313" key="2">
    <source>
        <dbReference type="Proteomes" id="UP000298057"/>
    </source>
</evidence>
<protein>
    <submittedName>
        <fullName evidence="1">Type II toxin-antitoxin system VapC family toxin</fullName>
    </submittedName>
</protein>
<name>A0ABY2NI95_9LEPT</name>
<accession>A0ABY2NI95</accession>
<dbReference type="InterPro" id="IPR052919">
    <property type="entry name" value="TA_system_RNase"/>
</dbReference>
<dbReference type="SUPFAM" id="SSF88723">
    <property type="entry name" value="PIN domain-like"/>
    <property type="match status" value="1"/>
</dbReference>
<dbReference type="RefSeq" id="WP_135625828.1">
    <property type="nucleotide sequence ID" value="NZ_RQGU01000013.1"/>
</dbReference>
<dbReference type="Proteomes" id="UP000298057">
    <property type="component" value="Unassembled WGS sequence"/>
</dbReference>
<dbReference type="InterPro" id="IPR029060">
    <property type="entry name" value="PIN-like_dom_sf"/>
</dbReference>
<organism evidence="1 2">
    <name type="scientific">Leptospira selangorensis</name>
    <dbReference type="NCBI Taxonomy" id="2484982"/>
    <lineage>
        <taxon>Bacteria</taxon>
        <taxon>Pseudomonadati</taxon>
        <taxon>Spirochaetota</taxon>
        <taxon>Spirochaetia</taxon>
        <taxon>Leptospirales</taxon>
        <taxon>Leptospiraceae</taxon>
        <taxon>Leptospira</taxon>
    </lineage>
</organism>
<dbReference type="PANTHER" id="PTHR36173:SF2">
    <property type="entry name" value="RIBONUCLEASE VAPC16"/>
    <property type="match status" value="1"/>
</dbReference>
<proteinExistence type="predicted"/>
<dbReference type="PANTHER" id="PTHR36173">
    <property type="entry name" value="RIBONUCLEASE VAPC16-RELATED"/>
    <property type="match status" value="1"/>
</dbReference>
<gene>
    <name evidence="1" type="ORF">EHQ82_01375</name>
</gene>
<evidence type="ECO:0000313" key="1">
    <source>
        <dbReference type="EMBL" id="TGM30458.1"/>
    </source>
</evidence>
<dbReference type="InterPro" id="IPR041705">
    <property type="entry name" value="PIN_Sll0205"/>
</dbReference>
<dbReference type="CDD" id="cd09872">
    <property type="entry name" value="PIN_Sll0205-like"/>
    <property type="match status" value="1"/>
</dbReference>
<reference evidence="2" key="1">
    <citation type="journal article" date="2019" name="PLoS Negl. Trop. Dis.">
        <title>Revisiting the worldwide diversity of Leptospira species in the environment.</title>
        <authorList>
            <person name="Vincent A.T."/>
            <person name="Schiettekatte O."/>
            <person name="Bourhy P."/>
            <person name="Veyrier F.J."/>
            <person name="Picardeau M."/>
        </authorList>
    </citation>
    <scope>NUCLEOTIDE SEQUENCE [LARGE SCALE GENOMIC DNA]</scope>
    <source>
        <strain evidence="2">201702406</strain>
    </source>
</reference>